<dbReference type="InterPro" id="IPR017871">
    <property type="entry name" value="ABC_transporter-like_CS"/>
</dbReference>
<reference evidence="7 8" key="1">
    <citation type="submission" date="2023-06" db="EMBL/GenBank/DDBJ databases">
        <title>The Gram-positive Non-spore-bearing Anaerobic Bacilli of Human Feces.</title>
        <authorList>
            <person name="Eggerth A.H."/>
        </authorList>
    </citation>
    <scope>NUCLEOTIDE SEQUENCE [LARGE SCALE GENOMIC DNA]</scope>
    <source>
        <strain evidence="7 8">CBA3108</strain>
    </source>
</reference>
<evidence type="ECO:0000256" key="5">
    <source>
        <dbReference type="ARBA" id="ARBA00023251"/>
    </source>
</evidence>
<dbReference type="CDD" id="cd03230">
    <property type="entry name" value="ABC_DR_subfamily_A"/>
    <property type="match status" value="1"/>
</dbReference>
<name>A0ABY7QZ95_9ACTN</name>
<protein>
    <submittedName>
        <fullName evidence="7">ABC transporter ATP-binding protein</fullName>
    </submittedName>
</protein>
<evidence type="ECO:0000256" key="3">
    <source>
        <dbReference type="ARBA" id="ARBA00022741"/>
    </source>
</evidence>
<evidence type="ECO:0000256" key="2">
    <source>
        <dbReference type="ARBA" id="ARBA00022448"/>
    </source>
</evidence>
<dbReference type="Proteomes" id="UP001212097">
    <property type="component" value="Chromosome"/>
</dbReference>
<keyword evidence="3" id="KW-0547">Nucleotide-binding</keyword>
<evidence type="ECO:0000256" key="1">
    <source>
        <dbReference type="ARBA" id="ARBA00004202"/>
    </source>
</evidence>
<keyword evidence="2" id="KW-0813">Transport</keyword>
<dbReference type="PROSITE" id="PS00211">
    <property type="entry name" value="ABC_TRANSPORTER_1"/>
    <property type="match status" value="1"/>
</dbReference>
<dbReference type="InterPro" id="IPR003439">
    <property type="entry name" value="ABC_transporter-like_ATP-bd"/>
</dbReference>
<dbReference type="InterPro" id="IPR003593">
    <property type="entry name" value="AAA+_ATPase"/>
</dbReference>
<dbReference type="PROSITE" id="PS50893">
    <property type="entry name" value="ABC_TRANSPORTER_2"/>
    <property type="match status" value="1"/>
</dbReference>
<comment type="subcellular location">
    <subcellularLocation>
        <location evidence="1">Cell membrane</location>
        <topology evidence="1">Peripheral membrane protein</topology>
    </subcellularLocation>
</comment>
<keyword evidence="4 7" id="KW-0067">ATP-binding</keyword>
<keyword evidence="5" id="KW-0046">Antibiotic resistance</keyword>
<evidence type="ECO:0000313" key="7">
    <source>
        <dbReference type="EMBL" id="WCC80311.1"/>
    </source>
</evidence>
<dbReference type="Pfam" id="PF00005">
    <property type="entry name" value="ABC_tran"/>
    <property type="match status" value="1"/>
</dbReference>
<dbReference type="PANTHER" id="PTHR42711">
    <property type="entry name" value="ABC TRANSPORTER ATP-BINDING PROTEIN"/>
    <property type="match status" value="1"/>
</dbReference>
<dbReference type="Gene3D" id="3.40.50.300">
    <property type="entry name" value="P-loop containing nucleotide triphosphate hydrolases"/>
    <property type="match status" value="1"/>
</dbReference>
<dbReference type="EMBL" id="CP115668">
    <property type="protein sequence ID" value="WCC80311.1"/>
    <property type="molecule type" value="Genomic_DNA"/>
</dbReference>
<feature type="domain" description="ABC transporter" evidence="6">
    <location>
        <begin position="6"/>
        <end position="234"/>
    </location>
</feature>
<dbReference type="SUPFAM" id="SSF52540">
    <property type="entry name" value="P-loop containing nucleoside triphosphate hydrolases"/>
    <property type="match status" value="1"/>
</dbReference>
<evidence type="ECO:0000313" key="8">
    <source>
        <dbReference type="Proteomes" id="UP001212097"/>
    </source>
</evidence>
<evidence type="ECO:0000259" key="6">
    <source>
        <dbReference type="PROSITE" id="PS50893"/>
    </source>
</evidence>
<evidence type="ECO:0000256" key="4">
    <source>
        <dbReference type="ARBA" id="ARBA00022840"/>
    </source>
</evidence>
<dbReference type="GO" id="GO:0005524">
    <property type="term" value="F:ATP binding"/>
    <property type="evidence" value="ECO:0007669"/>
    <property type="project" value="UniProtKB-KW"/>
</dbReference>
<gene>
    <name evidence="7" type="ORF">O6R08_01835</name>
</gene>
<dbReference type="InterPro" id="IPR027417">
    <property type="entry name" value="P-loop_NTPase"/>
</dbReference>
<sequence length="307" mass="33671">MNETAVVVEDLVKTFPTGGEPLRAVDHINFTIQQGEVVAFLGPNGAGKTTTIDMLLGITAPTSGRVELMGLDAEKGARSGRVSAVQQTRGLLDDFTVHETMRVVGSTFKLPRSRIDEQMRVWGLEDYASRKVRKCSGGQQQRLRFALAMLPDPDLLLLDEPTMGLDVDGRRHFWSQMHQAADEGRTIIFATHYLGEAEEFADRVILINHGKIIADGPIAEVRASVSGSTVTAVWPGVDAAILDRLPHVNHYDVKSDTIAFTTDESDDLVRHLLNHTEAHDVLVARTTLEDAFLSLTSESNDQTEDAS</sequence>
<keyword evidence="8" id="KW-1185">Reference proteome</keyword>
<dbReference type="SMART" id="SM00382">
    <property type="entry name" value="AAA"/>
    <property type="match status" value="1"/>
</dbReference>
<organism evidence="7 8">
    <name type="scientific">Cutibacterium equinum</name>
    <dbReference type="NCBI Taxonomy" id="3016342"/>
    <lineage>
        <taxon>Bacteria</taxon>
        <taxon>Bacillati</taxon>
        <taxon>Actinomycetota</taxon>
        <taxon>Actinomycetes</taxon>
        <taxon>Propionibacteriales</taxon>
        <taxon>Propionibacteriaceae</taxon>
        <taxon>Cutibacterium</taxon>
    </lineage>
</organism>
<dbReference type="RefSeq" id="WP_271418492.1">
    <property type="nucleotide sequence ID" value="NZ_CP115668.1"/>
</dbReference>
<dbReference type="InterPro" id="IPR050763">
    <property type="entry name" value="ABC_transporter_ATP-binding"/>
</dbReference>
<accession>A0ABY7QZ95</accession>
<proteinExistence type="predicted"/>
<dbReference type="PANTHER" id="PTHR42711:SF17">
    <property type="entry name" value="ABC TRANSPORTER ATP-BINDING PROTEIN"/>
    <property type="match status" value="1"/>
</dbReference>